<organism evidence="1 2">
    <name type="scientific">Burkholderia aenigmatica</name>
    <dbReference type="NCBI Taxonomy" id="2015348"/>
    <lineage>
        <taxon>Bacteria</taxon>
        <taxon>Pseudomonadati</taxon>
        <taxon>Pseudomonadota</taxon>
        <taxon>Betaproteobacteria</taxon>
        <taxon>Burkholderiales</taxon>
        <taxon>Burkholderiaceae</taxon>
        <taxon>Burkholderia</taxon>
        <taxon>Burkholderia cepacia complex</taxon>
    </lineage>
</organism>
<keyword evidence="2" id="KW-1185">Reference proteome</keyword>
<evidence type="ECO:0000313" key="2">
    <source>
        <dbReference type="Proteomes" id="UP000494120"/>
    </source>
</evidence>
<dbReference type="EMBL" id="CABVQG010000084">
    <property type="protein sequence ID" value="VWD49571.1"/>
    <property type="molecule type" value="Genomic_DNA"/>
</dbReference>
<sequence length="72" mass="8128">MSQKHHQRTRAEILAKRAKPIEEIRVQQKVVTPKGPIWVPQATYSECLRAAFDASKYMPHFGAKQAAKLAGQ</sequence>
<dbReference type="RefSeq" id="WP_174963545.1">
    <property type="nucleotide sequence ID" value="NZ_CABVQG010000084.1"/>
</dbReference>
<accession>A0ABY6Y907</accession>
<gene>
    <name evidence="1" type="ORF">BLA17378_08617</name>
</gene>
<dbReference type="Proteomes" id="UP000494120">
    <property type="component" value="Unassembled WGS sequence"/>
</dbReference>
<name>A0ABY6Y907_9BURK</name>
<evidence type="ECO:0000313" key="1">
    <source>
        <dbReference type="EMBL" id="VWD49571.1"/>
    </source>
</evidence>
<reference evidence="1 2" key="1">
    <citation type="submission" date="2019-09" db="EMBL/GenBank/DDBJ databases">
        <authorList>
            <person name="Depoorter E."/>
        </authorList>
    </citation>
    <scope>NUCLEOTIDE SEQUENCE [LARGE SCALE GENOMIC DNA]</scope>
    <source>
        <strain evidence="1 2">R-17378</strain>
    </source>
</reference>
<proteinExistence type="predicted"/>
<protein>
    <submittedName>
        <fullName evidence="1">Uncharacterized protein</fullName>
    </submittedName>
</protein>
<comment type="caution">
    <text evidence="1">The sequence shown here is derived from an EMBL/GenBank/DDBJ whole genome shotgun (WGS) entry which is preliminary data.</text>
</comment>